<dbReference type="AlphaFoldDB" id="A0A645DM28"/>
<gene>
    <name evidence="1" type="ORF">SDC9_136724</name>
</gene>
<dbReference type="EMBL" id="VSSQ01037020">
    <property type="protein sequence ID" value="MPM89612.1"/>
    <property type="molecule type" value="Genomic_DNA"/>
</dbReference>
<organism evidence="1">
    <name type="scientific">bioreactor metagenome</name>
    <dbReference type="NCBI Taxonomy" id="1076179"/>
    <lineage>
        <taxon>unclassified sequences</taxon>
        <taxon>metagenomes</taxon>
        <taxon>ecological metagenomes</taxon>
    </lineage>
</organism>
<protein>
    <submittedName>
        <fullName evidence="1">Uncharacterized protein</fullName>
    </submittedName>
</protein>
<evidence type="ECO:0000313" key="1">
    <source>
        <dbReference type="EMBL" id="MPM89612.1"/>
    </source>
</evidence>
<accession>A0A645DM28</accession>
<reference evidence="1" key="1">
    <citation type="submission" date="2019-08" db="EMBL/GenBank/DDBJ databases">
        <authorList>
            <person name="Kucharzyk K."/>
            <person name="Murdoch R.W."/>
            <person name="Higgins S."/>
            <person name="Loffler F."/>
        </authorList>
    </citation>
    <scope>NUCLEOTIDE SEQUENCE</scope>
</reference>
<sequence>MGKSILQFDSIFALCKMHLLSPPLVPPASKNISGLFFSISSISSSVISKEYTFIILAPAPKQASLAAVAVTPGTKPLAIIFNPPAAEEQAKY</sequence>
<proteinExistence type="predicted"/>
<comment type="caution">
    <text evidence="1">The sequence shown here is derived from an EMBL/GenBank/DDBJ whole genome shotgun (WGS) entry which is preliminary data.</text>
</comment>
<name>A0A645DM28_9ZZZZ</name>